<name>A0A0U1ZVW2_9CONI</name>
<dbReference type="AlphaFoldDB" id="A0A0U1ZVW2"/>
<sequence length="83" mass="9735">MGFVDMDYDIISYSDQMPLAQHYSYFIIYSPSKSRFHVIPYKDDEYLNRFYWLQISLGFSIDASNISSQYSANPTINLSLILD</sequence>
<keyword evidence="1" id="KW-0150">Chloroplast</keyword>
<dbReference type="GeneID" id="24703079"/>
<evidence type="ECO:0000313" key="1">
    <source>
        <dbReference type="EMBL" id="AKE32350.1"/>
    </source>
</evidence>
<geneLocation type="chloroplast" evidence="1"/>
<proteinExistence type="predicted"/>
<reference evidence="1" key="2">
    <citation type="submission" date="2015-02" db="EMBL/GenBank/DDBJ databases">
        <authorList>
            <person name="Chooi Y.-H."/>
        </authorList>
    </citation>
    <scope>NUCLEOTIDE SEQUENCE</scope>
</reference>
<dbReference type="RefSeq" id="YP_009154106.1">
    <property type="nucleotide sequence ID" value="NC_027415.1"/>
</dbReference>
<protein>
    <submittedName>
        <fullName evidence="1">ORF83</fullName>
    </submittedName>
</protein>
<keyword evidence="1" id="KW-0934">Plastid</keyword>
<accession>A0A0U1ZVW2</accession>
<dbReference type="EMBL" id="KP771703">
    <property type="protein sequence ID" value="AKE32350.1"/>
    <property type="molecule type" value="Genomic_DNA"/>
</dbReference>
<organism evidence="1">
    <name type="scientific">Pinus taiwanensis</name>
    <dbReference type="NCBI Taxonomy" id="261914"/>
    <lineage>
        <taxon>Eukaryota</taxon>
        <taxon>Viridiplantae</taxon>
        <taxon>Streptophyta</taxon>
        <taxon>Embryophyta</taxon>
        <taxon>Tracheophyta</taxon>
        <taxon>Spermatophyta</taxon>
        <taxon>Pinopsida</taxon>
        <taxon>Pinidae</taxon>
        <taxon>Conifers I</taxon>
        <taxon>Pinales</taxon>
        <taxon>Pinaceae</taxon>
        <taxon>Pinus</taxon>
        <taxon>Pinus subgen. Pinus</taxon>
    </lineage>
</organism>
<reference evidence="1" key="1">
    <citation type="journal article" date="2015" name="Mitochondrial DNA">
        <title>The complete chloroplast genome of the Taiwan red pine Pinus taiwanensis (Pinaceae).</title>
        <authorList>
            <person name="Fang M.F."/>
            <person name="Wang Y.J."/>
            <person name="Zu Y.M."/>
            <person name="Dong W.L."/>
            <person name="Wang R.N."/>
            <person name="Deng T.T."/>
            <person name="Li Z.H."/>
        </authorList>
    </citation>
    <scope>NUCLEOTIDE SEQUENCE</scope>
</reference>